<gene>
    <name evidence="2" type="ORF">E5A73_14790</name>
</gene>
<dbReference type="OrthoDB" id="7282816at2"/>
<dbReference type="EMBL" id="SRXT01000005">
    <property type="protein sequence ID" value="TGX52886.1"/>
    <property type="molecule type" value="Genomic_DNA"/>
</dbReference>
<accession>A0A4S1XD89</accession>
<organism evidence="2 3">
    <name type="scientific">Sphingomonas gei</name>
    <dbReference type="NCBI Taxonomy" id="1395960"/>
    <lineage>
        <taxon>Bacteria</taxon>
        <taxon>Pseudomonadati</taxon>
        <taxon>Pseudomonadota</taxon>
        <taxon>Alphaproteobacteria</taxon>
        <taxon>Sphingomonadales</taxon>
        <taxon>Sphingomonadaceae</taxon>
        <taxon>Sphingomonas</taxon>
    </lineage>
</organism>
<protein>
    <submittedName>
        <fullName evidence="2">Uncharacterized protein</fullName>
    </submittedName>
</protein>
<keyword evidence="3" id="KW-1185">Reference proteome</keyword>
<feature type="region of interest" description="Disordered" evidence="1">
    <location>
        <begin position="347"/>
        <end position="367"/>
    </location>
</feature>
<dbReference type="AlphaFoldDB" id="A0A4S1XD89"/>
<evidence type="ECO:0000313" key="3">
    <source>
        <dbReference type="Proteomes" id="UP000306147"/>
    </source>
</evidence>
<name>A0A4S1XD89_9SPHN</name>
<proteinExistence type="predicted"/>
<comment type="caution">
    <text evidence="2">The sequence shown here is derived from an EMBL/GenBank/DDBJ whole genome shotgun (WGS) entry which is preliminary data.</text>
</comment>
<sequence>MNAQTAILPADDTDDIGFEAPRPIDYAAFHGFSPGGAARYEGWTPDKQRTFLEALSEGHTVVQAAAIVGLSKQSAYALRQSPRGQSFALGWQAAVLLARNALADELMERAFKGTRETLTRNDGSIVTRHRHDNRLAMAMLNRLDRMASQAEPAAAAARLIATDFAQYLELIGRDAGPARAGVFLGARVEPAGNDDLAPIRALARADKWLRTHTDIAEPVVTADLDPAERATWNGEQWNRAEAAGLVKLAPENPVSSQASQPPITDRSLPVWWDEIADEWRTCFPPPEDFDREEDGEYGDGDYARALSRDEEAALVAVDDRVIARQRRVEWARRDAWLAALAQEAAALDAEDAAESAAPDPDIPAPDL</sequence>
<reference evidence="2 3" key="1">
    <citation type="submission" date="2019-04" db="EMBL/GenBank/DDBJ databases">
        <title>Sphingomonas psychrotolerans sp. nov., isolated from soil in the Tianshan Mountains, Xinjiang, China.</title>
        <authorList>
            <person name="Luo Y."/>
            <person name="Sheng H."/>
        </authorList>
    </citation>
    <scope>NUCLEOTIDE SEQUENCE [LARGE SCALE GENOMIC DNA]</scope>
    <source>
        <strain evidence="2 3">ZFGT-11</strain>
    </source>
</reference>
<evidence type="ECO:0000313" key="2">
    <source>
        <dbReference type="EMBL" id="TGX52886.1"/>
    </source>
</evidence>
<dbReference type="Proteomes" id="UP000306147">
    <property type="component" value="Unassembled WGS sequence"/>
</dbReference>
<dbReference type="RefSeq" id="WP_135964592.1">
    <property type="nucleotide sequence ID" value="NZ_SRXT01000005.1"/>
</dbReference>
<evidence type="ECO:0000256" key="1">
    <source>
        <dbReference type="SAM" id="MobiDB-lite"/>
    </source>
</evidence>